<dbReference type="GO" id="GO:0005737">
    <property type="term" value="C:cytoplasm"/>
    <property type="evidence" value="ECO:0007669"/>
    <property type="project" value="UniProtKB-SubCell"/>
</dbReference>
<dbReference type="InterPro" id="IPR000504">
    <property type="entry name" value="RRM_dom"/>
</dbReference>
<dbReference type="GO" id="GO:0005634">
    <property type="term" value="C:nucleus"/>
    <property type="evidence" value="ECO:0007669"/>
    <property type="project" value="UniProtKB-SubCell"/>
</dbReference>
<organism evidence="12 13">
    <name type="scientific">Pelobates cultripes</name>
    <name type="common">Western spadefoot toad</name>
    <dbReference type="NCBI Taxonomy" id="61616"/>
    <lineage>
        <taxon>Eukaryota</taxon>
        <taxon>Metazoa</taxon>
        <taxon>Chordata</taxon>
        <taxon>Craniata</taxon>
        <taxon>Vertebrata</taxon>
        <taxon>Euteleostomi</taxon>
        <taxon>Amphibia</taxon>
        <taxon>Batrachia</taxon>
        <taxon>Anura</taxon>
        <taxon>Pelobatoidea</taxon>
        <taxon>Pelobatidae</taxon>
        <taxon>Pelobates</taxon>
    </lineage>
</organism>
<dbReference type="GO" id="GO:0098534">
    <property type="term" value="P:centriole assembly"/>
    <property type="evidence" value="ECO:0007669"/>
    <property type="project" value="UniProtKB-ARBA"/>
</dbReference>
<evidence type="ECO:0000256" key="3">
    <source>
        <dbReference type="ARBA" id="ARBA00022490"/>
    </source>
</evidence>
<accession>A0AAD1WT67</accession>
<evidence type="ECO:0000313" key="12">
    <source>
        <dbReference type="EMBL" id="CAH2325259.1"/>
    </source>
</evidence>
<evidence type="ECO:0000256" key="6">
    <source>
        <dbReference type="ARBA" id="ARBA00022884"/>
    </source>
</evidence>
<dbReference type="CDD" id="cd12343">
    <property type="entry name" value="RRM1_2_CoAA_like"/>
    <property type="match status" value="2"/>
</dbReference>
<evidence type="ECO:0000256" key="1">
    <source>
        <dbReference type="ARBA" id="ARBA00004123"/>
    </source>
</evidence>
<dbReference type="InterPro" id="IPR050907">
    <property type="entry name" value="SRSF"/>
</dbReference>
<dbReference type="PANTHER" id="PTHR23147">
    <property type="entry name" value="SERINE/ARGININE RICH SPLICING FACTOR"/>
    <property type="match status" value="1"/>
</dbReference>
<keyword evidence="13" id="KW-1185">Reference proteome</keyword>
<protein>
    <recommendedName>
        <fullName evidence="8">RNA-binding protein 14</fullName>
    </recommendedName>
    <alternativeName>
        <fullName evidence="9">RNA-binding motif protein 14</fullName>
    </alternativeName>
</protein>
<evidence type="ECO:0000256" key="7">
    <source>
        <dbReference type="ARBA" id="ARBA00023242"/>
    </source>
</evidence>
<dbReference type="GO" id="GO:0003723">
    <property type="term" value="F:RNA binding"/>
    <property type="evidence" value="ECO:0007669"/>
    <property type="project" value="UniProtKB-UniRule"/>
</dbReference>
<feature type="domain" description="RRM" evidence="11">
    <location>
        <begin position="17"/>
        <end position="87"/>
    </location>
</feature>
<sequence length="357" mass="39409">MRTHHRKFPKLYSYIMVKIFVGGVSPSASPEELKKLFERYGQVNECDILKNYAFVHMEREQDAHRAIGELHKQEFYGSHLTVEYATSKIRNATKIYVGNVSSRATTSQVKELFEKFGKVVECDIVKNYAFVHMAKEREAMDAILHLNDTPLADQKIFVTLSKSNNAPKSSKMASAIVAASSPAPPPPPPPPPPAYYFHRGRLPPPPTPFSPYAPRSWYEREYYERYTYDFYDRSTLGARAAYDRALAPAAVMAAAAAALPTAPVAPAPPTPASLSAALAPAAYRDRSPVGRRTAAAAAAVMAQYADPYGASQAYSQTYSQAYASAFSQYSMGAAAYSPAEYYEKYANGYAGQYSQTY</sequence>
<keyword evidence="7" id="KW-0539">Nucleus</keyword>
<evidence type="ECO:0000313" key="13">
    <source>
        <dbReference type="Proteomes" id="UP001295444"/>
    </source>
</evidence>
<dbReference type="InterPro" id="IPR012677">
    <property type="entry name" value="Nucleotide-bd_a/b_plait_sf"/>
</dbReference>
<evidence type="ECO:0000256" key="2">
    <source>
        <dbReference type="ARBA" id="ARBA00004496"/>
    </source>
</evidence>
<dbReference type="Gene3D" id="3.30.70.330">
    <property type="match status" value="2"/>
</dbReference>
<evidence type="ECO:0000256" key="8">
    <source>
        <dbReference type="ARBA" id="ARBA00067851"/>
    </source>
</evidence>
<dbReference type="AlphaFoldDB" id="A0AAD1WT67"/>
<evidence type="ECO:0000256" key="4">
    <source>
        <dbReference type="ARBA" id="ARBA00022553"/>
    </source>
</evidence>
<name>A0AAD1WT67_PELCU</name>
<proteinExistence type="predicted"/>
<keyword evidence="6 10" id="KW-0694">RNA-binding</keyword>
<dbReference type="SUPFAM" id="SSF54928">
    <property type="entry name" value="RNA-binding domain, RBD"/>
    <property type="match status" value="2"/>
</dbReference>
<keyword evidence="3" id="KW-0963">Cytoplasm</keyword>
<comment type="subcellular location">
    <subcellularLocation>
        <location evidence="2">Cytoplasm</location>
    </subcellularLocation>
    <subcellularLocation>
        <location evidence="1">Nucleus</location>
    </subcellularLocation>
</comment>
<feature type="domain" description="RRM" evidence="11">
    <location>
        <begin position="93"/>
        <end position="163"/>
    </location>
</feature>
<gene>
    <name evidence="12" type="ORF">PECUL_23A048757</name>
</gene>
<dbReference type="Pfam" id="PF00076">
    <property type="entry name" value="RRM_1"/>
    <property type="match status" value="2"/>
</dbReference>
<keyword evidence="5" id="KW-0677">Repeat</keyword>
<dbReference type="EMBL" id="OW240923">
    <property type="protein sequence ID" value="CAH2325259.1"/>
    <property type="molecule type" value="Genomic_DNA"/>
</dbReference>
<dbReference type="InterPro" id="IPR035979">
    <property type="entry name" value="RBD_domain_sf"/>
</dbReference>
<dbReference type="GO" id="GO:0010467">
    <property type="term" value="P:gene expression"/>
    <property type="evidence" value="ECO:0007669"/>
    <property type="project" value="UniProtKB-ARBA"/>
</dbReference>
<dbReference type="Proteomes" id="UP001295444">
    <property type="component" value="Chromosome 12"/>
</dbReference>
<evidence type="ECO:0000256" key="9">
    <source>
        <dbReference type="ARBA" id="ARBA00075694"/>
    </source>
</evidence>
<keyword evidence="4" id="KW-0597">Phosphoprotein</keyword>
<evidence type="ECO:0000256" key="5">
    <source>
        <dbReference type="ARBA" id="ARBA00022737"/>
    </source>
</evidence>
<dbReference type="FunFam" id="3.30.70.330:FF:000046">
    <property type="entry name" value="RNA-binding protein 14 isoform X1"/>
    <property type="match status" value="1"/>
</dbReference>
<evidence type="ECO:0000259" key="11">
    <source>
        <dbReference type="PROSITE" id="PS50102"/>
    </source>
</evidence>
<reference evidence="12" key="1">
    <citation type="submission" date="2022-03" db="EMBL/GenBank/DDBJ databases">
        <authorList>
            <person name="Alioto T."/>
            <person name="Alioto T."/>
            <person name="Gomez Garrido J."/>
        </authorList>
    </citation>
    <scope>NUCLEOTIDE SEQUENCE</scope>
</reference>
<evidence type="ECO:0000256" key="10">
    <source>
        <dbReference type="PROSITE-ProRule" id="PRU00176"/>
    </source>
</evidence>
<dbReference type="SMART" id="SM00360">
    <property type="entry name" value="RRM"/>
    <property type="match status" value="2"/>
</dbReference>
<dbReference type="PROSITE" id="PS50102">
    <property type="entry name" value="RRM"/>
    <property type="match status" value="2"/>
</dbReference>